<keyword evidence="2" id="KW-0472">Membrane</keyword>
<evidence type="ECO:0000313" key="3">
    <source>
        <dbReference type="EMBL" id="EOD00569.1"/>
    </source>
</evidence>
<evidence type="ECO:0000313" key="4">
    <source>
        <dbReference type="Proteomes" id="UP000013378"/>
    </source>
</evidence>
<feature type="transmembrane region" description="Helical" evidence="2">
    <location>
        <begin position="196"/>
        <end position="218"/>
    </location>
</feature>
<dbReference type="OrthoDB" id="1956705at2"/>
<organism evidence="3 4">
    <name type="scientific">Caldisalinibacter kiritimatiensis</name>
    <dbReference type="NCBI Taxonomy" id="1304284"/>
    <lineage>
        <taxon>Bacteria</taxon>
        <taxon>Bacillati</taxon>
        <taxon>Bacillota</taxon>
        <taxon>Tissierellia</taxon>
        <taxon>Tissierellales</taxon>
        <taxon>Thermohalobacteraceae</taxon>
        <taxon>Caldisalinibacter</taxon>
    </lineage>
</organism>
<feature type="transmembrane region" description="Helical" evidence="2">
    <location>
        <begin position="109"/>
        <end position="139"/>
    </location>
</feature>
<dbReference type="RefSeq" id="WP_006312607.1">
    <property type="nucleotide sequence ID" value="NZ_ARZA01000144.1"/>
</dbReference>
<accession>R1CVA6</accession>
<dbReference type="AlphaFoldDB" id="R1CVA6"/>
<evidence type="ECO:0000256" key="2">
    <source>
        <dbReference type="SAM" id="Phobius"/>
    </source>
</evidence>
<dbReference type="Proteomes" id="UP000013378">
    <property type="component" value="Unassembled WGS sequence"/>
</dbReference>
<proteinExistence type="predicted"/>
<evidence type="ECO:0000256" key="1">
    <source>
        <dbReference type="SAM" id="Coils"/>
    </source>
</evidence>
<reference evidence="3 4" key="1">
    <citation type="journal article" date="2015" name="Geomicrobiol. J.">
        <title>Caldisalinibacter kiritimatiensis gen. nov., sp. nov., a moderately thermohalophilic thiosulfate-reducing bacterium from a hypersaline microbial mat.</title>
        <authorList>
            <person name="Ben Hania W."/>
            <person name="Joseph M."/>
            <person name="Fiebig A."/>
            <person name="Bunk B."/>
            <person name="Klenk H.-P."/>
            <person name="Fardeau M.-L."/>
            <person name="Spring S."/>
        </authorList>
    </citation>
    <scope>NUCLEOTIDE SEQUENCE [LARGE SCALE GENOMIC DNA]</scope>
    <source>
        <strain evidence="3 4">L21-TH-D2</strain>
    </source>
</reference>
<evidence type="ECO:0008006" key="5">
    <source>
        <dbReference type="Google" id="ProtNLM"/>
    </source>
</evidence>
<name>R1CVA6_9FIRM</name>
<sequence>MNTTELISILEEITSKVQKTKLLTQKKKDSYFKELQSLKEEYKTIEITEELNKVYKSLVKKGKELQKEFKAKANPKELNGKIAYYIKYLKAAKGDFTGITNYINKYFRIYLFTSILFLALSPQYFGFILPAIFFVPIFLGIRGLKNRSQTGFLLSLAVIPVALMTSFVWIRYGIYAISNYQKAVADTISSSGVSPILAKMLVIVPPILSVILTVLAIVQAYRAYKTKDLFV</sequence>
<keyword evidence="2" id="KW-0812">Transmembrane</keyword>
<protein>
    <recommendedName>
        <fullName evidence="5">Alpha-glucosidase</fullName>
    </recommendedName>
</protein>
<dbReference type="STRING" id="1304284.L21TH_1387"/>
<dbReference type="EMBL" id="ARZA01000144">
    <property type="protein sequence ID" value="EOD00569.1"/>
    <property type="molecule type" value="Genomic_DNA"/>
</dbReference>
<gene>
    <name evidence="3" type="ORF">L21TH_1387</name>
</gene>
<feature type="coiled-coil region" evidence="1">
    <location>
        <begin position="28"/>
        <end position="68"/>
    </location>
</feature>
<keyword evidence="4" id="KW-1185">Reference proteome</keyword>
<dbReference type="eggNOG" id="ENOG50309SB">
    <property type="taxonomic scope" value="Bacteria"/>
</dbReference>
<comment type="caution">
    <text evidence="3">The sequence shown here is derived from an EMBL/GenBank/DDBJ whole genome shotgun (WGS) entry which is preliminary data.</text>
</comment>
<keyword evidence="1" id="KW-0175">Coiled coil</keyword>
<feature type="transmembrane region" description="Helical" evidence="2">
    <location>
        <begin position="151"/>
        <end position="170"/>
    </location>
</feature>
<keyword evidence="2" id="KW-1133">Transmembrane helix</keyword>